<sequence>MASEPSDYVIYLQQVGGKRHDTSQGTSELVQLDDGSLELQQLPRHGTERTERGLGLLHIGSSSVSFEAIAEGFLVSGPPSTSFENKSLNRVKLEPRRPDGSSTIVLLRPGDTIVHSRSKIRLTVKVEGSGVQVNSSLPAEEATGPPPVSTEHHAPVAVMLSTAQQGAADQDDQVMASRSMQQTSKNLSRSTPLPSAMESQVVQETPALESRHTERLQGVPTSNDSLLVGDEESDTEDTEHENAREESGVTRSSLDRDRSVPRGTVDSRLREASKSGQKGVGVSDERITAQTVGSNEIEEHSPTPRADSEVPLPADDHMSDDDNDTTPGESYSTAQNHVVRGTSAGTVGTTSDGASDERDDHDDEDSDIPYRKRAKRDKVESQDSLRSIVAVEIPRRRAPASHVTPKPQGRKLSNISEVSGLATTKAVQRTPSSTVSSTAPNVPPTAGRYSGPPPRVVFSNTKLPEMPGYMKSFEKQGGTRVNSVTETGCNFLCVGTGKLVKTGKLLLSIAYGKQIVTDSWIKQSSQAGHLLDPQSFLPADTEREKEWGFRMSDAVGIDRRHLFAGKRLYVTPSLKKYYGKKDNGSGYKEMEEVARVAGADRMVSMPARDLRRNDNTIIFALENGDLDGSKLNEDGNRCYHMDLLSISILRGRLDLESDEFLITPSSSQPKKTPKRKRSS</sequence>
<gene>
    <name evidence="1" type="ORF">H2199_006742</name>
</gene>
<evidence type="ECO:0000313" key="2">
    <source>
        <dbReference type="Proteomes" id="UP001172680"/>
    </source>
</evidence>
<comment type="caution">
    <text evidence="1">The sequence shown here is derived from an EMBL/GenBank/DDBJ whole genome shotgun (WGS) entry which is preliminary data.</text>
</comment>
<accession>A0ACC2YU61</accession>
<reference evidence="1" key="1">
    <citation type="submission" date="2022-10" db="EMBL/GenBank/DDBJ databases">
        <title>Culturing micro-colonial fungi from biological soil crusts in the Mojave desert and describing Neophaeococcomyces mojavensis, and introducing the new genera and species Taxawa tesnikishii.</title>
        <authorList>
            <person name="Kurbessoian T."/>
            <person name="Stajich J.E."/>
        </authorList>
    </citation>
    <scope>NUCLEOTIDE SEQUENCE</scope>
    <source>
        <strain evidence="1">JES_115</strain>
    </source>
</reference>
<name>A0ACC2YU61_9PEZI</name>
<organism evidence="1 2">
    <name type="scientific">Coniosporium tulheliwenetii</name>
    <dbReference type="NCBI Taxonomy" id="3383036"/>
    <lineage>
        <taxon>Eukaryota</taxon>
        <taxon>Fungi</taxon>
        <taxon>Dikarya</taxon>
        <taxon>Ascomycota</taxon>
        <taxon>Pezizomycotina</taxon>
        <taxon>Dothideomycetes</taxon>
        <taxon>Dothideomycetes incertae sedis</taxon>
        <taxon>Coniosporium</taxon>
    </lineage>
</organism>
<evidence type="ECO:0000313" key="1">
    <source>
        <dbReference type="EMBL" id="KAJ9638882.1"/>
    </source>
</evidence>
<keyword evidence="2" id="KW-1185">Reference proteome</keyword>
<dbReference type="Proteomes" id="UP001172680">
    <property type="component" value="Unassembled WGS sequence"/>
</dbReference>
<dbReference type="EMBL" id="JAPDRP010000020">
    <property type="protein sequence ID" value="KAJ9638882.1"/>
    <property type="molecule type" value="Genomic_DNA"/>
</dbReference>
<protein>
    <submittedName>
        <fullName evidence="1">Uncharacterized protein</fullName>
    </submittedName>
</protein>
<proteinExistence type="predicted"/>